<protein>
    <recommendedName>
        <fullName evidence="17">Cytochrome P450</fullName>
    </recommendedName>
</protein>
<evidence type="ECO:0000313" key="16">
    <source>
        <dbReference type="Proteomes" id="UP000027073"/>
    </source>
</evidence>
<dbReference type="InterPro" id="IPR036396">
    <property type="entry name" value="Cyt_P450_sf"/>
</dbReference>
<keyword evidence="9 14" id="KW-0560">Oxidoreductase</keyword>
<evidence type="ECO:0000256" key="9">
    <source>
        <dbReference type="ARBA" id="ARBA00023002"/>
    </source>
</evidence>
<keyword evidence="11 14" id="KW-0503">Monooxygenase</keyword>
<evidence type="ECO:0000256" key="7">
    <source>
        <dbReference type="ARBA" id="ARBA00022723"/>
    </source>
</evidence>
<dbReference type="InterPro" id="IPR002401">
    <property type="entry name" value="Cyt_P450_E_grp-I"/>
</dbReference>
<gene>
    <name evidence="15" type="ORF">PLEOSDRAFT_174703</name>
</gene>
<comment type="pathway">
    <text evidence="3">Secondary metabolite biosynthesis; terpenoid biosynthesis.</text>
</comment>
<dbReference type="PRINTS" id="PR00385">
    <property type="entry name" value="P450"/>
</dbReference>
<keyword evidence="7 13" id="KW-0479">Metal-binding</keyword>
<comment type="subcellular location">
    <subcellularLocation>
        <location evidence="2">Membrane</location>
    </subcellularLocation>
</comment>
<evidence type="ECO:0000256" key="10">
    <source>
        <dbReference type="ARBA" id="ARBA00023004"/>
    </source>
</evidence>
<reference evidence="16" key="1">
    <citation type="journal article" date="2014" name="Proc. Natl. Acad. Sci. U.S.A.">
        <title>Extensive sampling of basidiomycete genomes demonstrates inadequacy of the white-rot/brown-rot paradigm for wood decay fungi.</title>
        <authorList>
            <person name="Riley R."/>
            <person name="Salamov A.A."/>
            <person name="Brown D.W."/>
            <person name="Nagy L.G."/>
            <person name="Floudas D."/>
            <person name="Held B.W."/>
            <person name="Levasseur A."/>
            <person name="Lombard V."/>
            <person name="Morin E."/>
            <person name="Otillar R."/>
            <person name="Lindquist E.A."/>
            <person name="Sun H."/>
            <person name="LaButti K.M."/>
            <person name="Schmutz J."/>
            <person name="Jabbour D."/>
            <person name="Luo H."/>
            <person name="Baker S.E."/>
            <person name="Pisabarro A.G."/>
            <person name="Walton J.D."/>
            <person name="Blanchette R.A."/>
            <person name="Henrissat B."/>
            <person name="Martin F."/>
            <person name="Cullen D."/>
            <person name="Hibbett D.S."/>
            <person name="Grigoriev I.V."/>
        </authorList>
    </citation>
    <scope>NUCLEOTIDE SEQUENCE [LARGE SCALE GENOMIC DNA]</scope>
    <source>
        <strain evidence="16">PC15</strain>
    </source>
</reference>
<dbReference type="PROSITE" id="PS00086">
    <property type="entry name" value="CYTOCHROME_P450"/>
    <property type="match status" value="1"/>
</dbReference>
<dbReference type="Proteomes" id="UP000027073">
    <property type="component" value="Unassembled WGS sequence"/>
</dbReference>
<name>A0A067NHS8_PLEO1</name>
<keyword evidence="12" id="KW-0472">Membrane</keyword>
<dbReference type="AlphaFoldDB" id="A0A067NHS8"/>
<dbReference type="InterPro" id="IPR050121">
    <property type="entry name" value="Cytochrome_P450_monoxygenase"/>
</dbReference>
<evidence type="ECO:0000256" key="2">
    <source>
        <dbReference type="ARBA" id="ARBA00004370"/>
    </source>
</evidence>
<evidence type="ECO:0000256" key="6">
    <source>
        <dbReference type="ARBA" id="ARBA00022692"/>
    </source>
</evidence>
<evidence type="ECO:0000256" key="5">
    <source>
        <dbReference type="ARBA" id="ARBA00022617"/>
    </source>
</evidence>
<dbReference type="PANTHER" id="PTHR24305:SF166">
    <property type="entry name" value="CYTOCHROME P450 12A4, MITOCHONDRIAL-RELATED"/>
    <property type="match status" value="1"/>
</dbReference>
<evidence type="ECO:0000256" key="4">
    <source>
        <dbReference type="ARBA" id="ARBA00010617"/>
    </source>
</evidence>
<evidence type="ECO:0000256" key="13">
    <source>
        <dbReference type="PIRSR" id="PIRSR602401-1"/>
    </source>
</evidence>
<sequence>MSFLLYSFAAAVFCTLAALFNRRKNTFLERLKGPPITSWLLGNEHRLLGQSQVGDSEFAWLREYGTTFRISSCYGRSTFFTADPRAIQHIIHTSGYRYKKRADVTQMNRNMFGRGILWASGNVHKRHRKVVNPAFAAQQLRGFLPIFQTVGSRMTRKWKDQIQCGEGRFNLSSWMARCTLDAIGEAAFHYHFGALDDAQSELSKSMDNLFANARACPPKWNVLFKALWRYIPTPILRFVEYIPTKEFLRFRHFKTVSRRVAKELVTQKISSMEITPENEPRRDFMSVLFRANASEDPQYRLDEDEVLSQMGTIILAGHDTVASSLSWMLYELAKHPDDQKRIREEIRALRAQLPAEAAFTIADLDSLSYTNATIKETLRFHPILPAISRTAEEDDIVPLAVPIVTSDGQTTKELHVSKGQDFSISICGYNRLRSVWGDDAESWNPQRFLEMSKEKQTTVGVYANLMTFSSGVRGCIGWRFAVIELQALLVEIMEKFEFSVPEGVEILRLPAGFMVPVVKGKMSEGTQMPLLVSLVE</sequence>
<evidence type="ECO:0000256" key="12">
    <source>
        <dbReference type="ARBA" id="ARBA00023136"/>
    </source>
</evidence>
<dbReference type="InterPro" id="IPR001128">
    <property type="entry name" value="Cyt_P450"/>
</dbReference>
<keyword evidence="6" id="KW-0812">Transmembrane</keyword>
<dbReference type="VEuPathDB" id="FungiDB:PLEOSDRAFT_174703"/>
<dbReference type="EMBL" id="KL198012">
    <property type="protein sequence ID" value="KDQ23677.1"/>
    <property type="molecule type" value="Genomic_DNA"/>
</dbReference>
<dbReference type="InParanoid" id="A0A067NHS8"/>
<keyword evidence="8" id="KW-1133">Transmembrane helix</keyword>
<dbReference type="GO" id="GO:0005506">
    <property type="term" value="F:iron ion binding"/>
    <property type="evidence" value="ECO:0007669"/>
    <property type="project" value="InterPro"/>
</dbReference>
<evidence type="ECO:0000313" key="15">
    <source>
        <dbReference type="EMBL" id="KDQ23677.1"/>
    </source>
</evidence>
<proteinExistence type="inferred from homology"/>
<evidence type="ECO:0000256" key="8">
    <source>
        <dbReference type="ARBA" id="ARBA00022989"/>
    </source>
</evidence>
<dbReference type="InterPro" id="IPR017972">
    <property type="entry name" value="Cyt_P450_CS"/>
</dbReference>
<dbReference type="GO" id="GO:0004497">
    <property type="term" value="F:monooxygenase activity"/>
    <property type="evidence" value="ECO:0007669"/>
    <property type="project" value="UniProtKB-KW"/>
</dbReference>
<dbReference type="HOGENOM" id="CLU_001570_5_11_1"/>
<accession>A0A067NHS8</accession>
<dbReference type="PANTHER" id="PTHR24305">
    <property type="entry name" value="CYTOCHROME P450"/>
    <property type="match status" value="1"/>
</dbReference>
<evidence type="ECO:0000256" key="3">
    <source>
        <dbReference type="ARBA" id="ARBA00004721"/>
    </source>
</evidence>
<comment type="cofactor">
    <cofactor evidence="1 13">
        <name>heme</name>
        <dbReference type="ChEBI" id="CHEBI:30413"/>
    </cofactor>
</comment>
<dbReference type="Gene3D" id="1.10.630.10">
    <property type="entry name" value="Cytochrome P450"/>
    <property type="match status" value="1"/>
</dbReference>
<dbReference type="SUPFAM" id="SSF48264">
    <property type="entry name" value="Cytochrome P450"/>
    <property type="match status" value="1"/>
</dbReference>
<dbReference type="GO" id="GO:0016020">
    <property type="term" value="C:membrane"/>
    <property type="evidence" value="ECO:0007669"/>
    <property type="project" value="UniProtKB-SubCell"/>
</dbReference>
<keyword evidence="10 13" id="KW-0408">Iron</keyword>
<organism evidence="15 16">
    <name type="scientific">Pleurotus ostreatus (strain PC15)</name>
    <name type="common">Oyster mushroom</name>
    <dbReference type="NCBI Taxonomy" id="1137138"/>
    <lineage>
        <taxon>Eukaryota</taxon>
        <taxon>Fungi</taxon>
        <taxon>Dikarya</taxon>
        <taxon>Basidiomycota</taxon>
        <taxon>Agaricomycotina</taxon>
        <taxon>Agaricomycetes</taxon>
        <taxon>Agaricomycetidae</taxon>
        <taxon>Agaricales</taxon>
        <taxon>Pleurotineae</taxon>
        <taxon>Pleurotaceae</taxon>
        <taxon>Pleurotus</taxon>
    </lineage>
</organism>
<evidence type="ECO:0008006" key="17">
    <source>
        <dbReference type="Google" id="ProtNLM"/>
    </source>
</evidence>
<keyword evidence="5 13" id="KW-0349">Heme</keyword>
<dbReference type="STRING" id="1137138.A0A067NHS8"/>
<comment type="similarity">
    <text evidence="4 14">Belongs to the cytochrome P450 family.</text>
</comment>
<evidence type="ECO:0000256" key="14">
    <source>
        <dbReference type="RuleBase" id="RU000461"/>
    </source>
</evidence>
<feature type="binding site" description="axial binding residue" evidence="13">
    <location>
        <position position="475"/>
    </location>
    <ligand>
        <name>heme</name>
        <dbReference type="ChEBI" id="CHEBI:30413"/>
    </ligand>
    <ligandPart>
        <name>Fe</name>
        <dbReference type="ChEBI" id="CHEBI:18248"/>
    </ligandPart>
</feature>
<evidence type="ECO:0000256" key="11">
    <source>
        <dbReference type="ARBA" id="ARBA00023033"/>
    </source>
</evidence>
<dbReference type="OrthoDB" id="1470350at2759"/>
<evidence type="ECO:0000256" key="1">
    <source>
        <dbReference type="ARBA" id="ARBA00001971"/>
    </source>
</evidence>
<dbReference type="Pfam" id="PF00067">
    <property type="entry name" value="p450"/>
    <property type="match status" value="1"/>
</dbReference>
<dbReference type="PRINTS" id="PR00463">
    <property type="entry name" value="EP450I"/>
</dbReference>
<dbReference type="GO" id="GO:0016705">
    <property type="term" value="F:oxidoreductase activity, acting on paired donors, with incorporation or reduction of molecular oxygen"/>
    <property type="evidence" value="ECO:0007669"/>
    <property type="project" value="InterPro"/>
</dbReference>
<dbReference type="GO" id="GO:0020037">
    <property type="term" value="F:heme binding"/>
    <property type="evidence" value="ECO:0007669"/>
    <property type="project" value="InterPro"/>
</dbReference>